<organism evidence="1 2">
    <name type="scientific">Ovis ammon polii x Ovis aries</name>
    <dbReference type="NCBI Taxonomy" id="2918886"/>
    <lineage>
        <taxon>Eukaryota</taxon>
        <taxon>Metazoa</taxon>
        <taxon>Chordata</taxon>
        <taxon>Craniata</taxon>
        <taxon>Vertebrata</taxon>
        <taxon>Euteleostomi</taxon>
        <taxon>Mammalia</taxon>
        <taxon>Eutheria</taxon>
        <taxon>Laurasiatheria</taxon>
        <taxon>Artiodactyla</taxon>
        <taxon>Ruminantia</taxon>
        <taxon>Pecora</taxon>
        <taxon>Bovidae</taxon>
        <taxon>Caprinae</taxon>
        <taxon>Ovis</taxon>
    </lineage>
</organism>
<evidence type="ECO:0000313" key="2">
    <source>
        <dbReference type="Proteomes" id="UP001057279"/>
    </source>
</evidence>
<name>A0ACB9U7C1_9CETA</name>
<gene>
    <name evidence="1" type="ORF">MJG53_021162</name>
</gene>
<reference evidence="1" key="1">
    <citation type="submission" date="2022-03" db="EMBL/GenBank/DDBJ databases">
        <title>Genomic analyses of argali, domestic sheep and their hybrids provide insights into chromosomal evolution, heterosis and genetic basis of agronomic traits.</title>
        <authorList>
            <person name="Li M."/>
        </authorList>
    </citation>
    <scope>NUCLEOTIDE SEQUENCE</scope>
    <source>
        <strain evidence="1">F1 hybrid</strain>
    </source>
</reference>
<dbReference type="EMBL" id="CM043048">
    <property type="protein sequence ID" value="KAI4559921.1"/>
    <property type="molecule type" value="Genomic_DNA"/>
</dbReference>
<proteinExistence type="predicted"/>
<keyword evidence="2" id="KW-1185">Reference proteome</keyword>
<accession>A0ACB9U7C1</accession>
<sequence>MAAPGPVGRTAQRLEGTVSNESSITARTQVPVVSPESLDLPVSPVQVSELPSKNLWEQICEGRQPGPAERDGTLAARRGSRLLEHLYPVPRLTVASQASCSQAKRETVDPKTCSPKEFLEMFIFPVLLPGMASLLHQAKKEKCFEVILAHCFLVNQTYGVTSQNPKRIGEPFTEFFSIPFVEEWLKLHPRPAIPLSLLLTESEAALCIQSFWRAYLVRCDPEIQELRQWQKKLREDKHIRQRVKIFWAKQEQK</sequence>
<comment type="caution">
    <text evidence="1">The sequence shown here is derived from an EMBL/GenBank/DDBJ whole genome shotgun (WGS) entry which is preliminary data.</text>
</comment>
<feature type="non-terminal residue" evidence="1">
    <location>
        <position position="253"/>
    </location>
</feature>
<evidence type="ECO:0000313" key="1">
    <source>
        <dbReference type="EMBL" id="KAI4559921.1"/>
    </source>
</evidence>
<dbReference type="Proteomes" id="UP001057279">
    <property type="component" value="Linkage Group LG23"/>
</dbReference>
<protein>
    <submittedName>
        <fullName evidence="1">Uncharacterized protein</fullName>
    </submittedName>
</protein>